<organism evidence="1 2">
    <name type="scientific">Brassica napus</name>
    <name type="common">Rape</name>
    <dbReference type="NCBI Taxonomy" id="3708"/>
    <lineage>
        <taxon>Eukaryota</taxon>
        <taxon>Viridiplantae</taxon>
        <taxon>Streptophyta</taxon>
        <taxon>Embryophyta</taxon>
        <taxon>Tracheophyta</taxon>
        <taxon>Spermatophyta</taxon>
        <taxon>Magnoliopsida</taxon>
        <taxon>eudicotyledons</taxon>
        <taxon>Gunneridae</taxon>
        <taxon>Pentapetalae</taxon>
        <taxon>rosids</taxon>
        <taxon>malvids</taxon>
        <taxon>Brassicales</taxon>
        <taxon>Brassicaceae</taxon>
        <taxon>Brassiceae</taxon>
        <taxon>Brassica</taxon>
    </lineage>
</organism>
<proteinExistence type="predicted"/>
<dbReference type="Proteomes" id="UP000824890">
    <property type="component" value="Unassembled WGS sequence"/>
</dbReference>
<gene>
    <name evidence="1" type="ORF">HID58_093723</name>
</gene>
<comment type="caution">
    <text evidence="1">The sequence shown here is derived from an EMBL/GenBank/DDBJ whole genome shotgun (WGS) entry which is preliminary data.</text>
</comment>
<name>A0ABQ7XA39_BRANA</name>
<accession>A0ABQ7XA39</accession>
<protein>
    <submittedName>
        <fullName evidence="1">Uncharacterized protein</fullName>
    </submittedName>
</protein>
<evidence type="ECO:0000313" key="2">
    <source>
        <dbReference type="Proteomes" id="UP000824890"/>
    </source>
</evidence>
<dbReference type="EMBL" id="JAGKQM010000967">
    <property type="protein sequence ID" value="KAH0852817.1"/>
    <property type="molecule type" value="Genomic_DNA"/>
</dbReference>
<sequence>MLCVYRDGDDNELLKREHVPTVRKVTLRKLKNNAESSLDHIGSPQSLAGRVRTMRMNLRAATKGDPEWLKEQRKQEVAIIEKWISDSSFWEGFSQIDSSKICKTGTESDCHLRLMIYYRLEEETHRPFSC</sequence>
<keyword evidence="2" id="KW-1185">Reference proteome</keyword>
<reference evidence="1 2" key="1">
    <citation type="submission" date="2021-05" db="EMBL/GenBank/DDBJ databases">
        <title>Genome Assembly of Synthetic Allotetraploid Brassica napus Reveals Homoeologous Exchanges between Subgenomes.</title>
        <authorList>
            <person name="Davis J.T."/>
        </authorList>
    </citation>
    <scope>NUCLEOTIDE SEQUENCE [LARGE SCALE GENOMIC DNA]</scope>
    <source>
        <strain evidence="2">cv. Da-Ae</strain>
        <tissue evidence="1">Seedling</tissue>
    </source>
</reference>
<evidence type="ECO:0000313" key="1">
    <source>
        <dbReference type="EMBL" id="KAH0852817.1"/>
    </source>
</evidence>